<dbReference type="HOGENOM" id="CLU_196054_0_0_10"/>
<accession>Q3APN0</accession>
<dbReference type="KEGG" id="cch:Cag_1794"/>
<proteinExistence type="predicted"/>
<organism evidence="1">
    <name type="scientific">Chlorobium chlorochromatii (strain CaD3)</name>
    <dbReference type="NCBI Taxonomy" id="340177"/>
    <lineage>
        <taxon>Bacteria</taxon>
        <taxon>Pseudomonadati</taxon>
        <taxon>Chlorobiota</taxon>
        <taxon>Chlorobiia</taxon>
        <taxon>Chlorobiales</taxon>
        <taxon>Chlorobiaceae</taxon>
        <taxon>Chlorobium/Pelodictyon group</taxon>
        <taxon>Chlorobium</taxon>
    </lineage>
</organism>
<evidence type="ECO:0008006" key="2">
    <source>
        <dbReference type="Google" id="ProtNLM"/>
    </source>
</evidence>
<dbReference type="EMBL" id="CP000108">
    <property type="protein sequence ID" value="ABB29045.1"/>
    <property type="molecule type" value="Genomic_DNA"/>
</dbReference>
<dbReference type="STRING" id="340177.Cag_1794"/>
<dbReference type="AlphaFoldDB" id="Q3APN0"/>
<reference evidence="1" key="1">
    <citation type="submission" date="2005-08" db="EMBL/GenBank/DDBJ databases">
        <title>Complete sequence of Chlorobium chlorochromatii CaD3.</title>
        <authorList>
            <person name="Copeland A."/>
            <person name="Lucas S."/>
            <person name="Lapidus A."/>
            <person name="Barry K."/>
            <person name="Detter J.C."/>
            <person name="Glavina T."/>
            <person name="Hammon N."/>
            <person name="Israni S."/>
            <person name="Pitluck S."/>
            <person name="Bryant D."/>
            <person name="Schmutz J."/>
            <person name="Larimer F."/>
            <person name="Land M."/>
            <person name="Kyrpides N."/>
            <person name="Ivanova N."/>
            <person name="Richardson P."/>
        </authorList>
    </citation>
    <scope>NUCLEOTIDE SEQUENCE [LARGE SCALE GENOMIC DNA]</scope>
    <source>
        <strain evidence="1">CaD3</strain>
    </source>
</reference>
<evidence type="ECO:0000313" key="1">
    <source>
        <dbReference type="EMBL" id="ABB29045.1"/>
    </source>
</evidence>
<protein>
    <recommendedName>
        <fullName evidence="2">Chlorosome envelope protein B</fullName>
    </recommendedName>
</protein>
<sequence>MAENNTNPIAEVVTSVMQTVSTVAQQPVNLLNTGLTTAQQVAEPLFGAVTGLLSNVRDICCTVSQALIDALTPKK</sequence>
<name>Q3APN0_CHLCH</name>
<gene>
    <name evidence="1" type="ordered locus">Cag_1794</name>
</gene>